<feature type="compositionally biased region" description="Basic and acidic residues" evidence="1">
    <location>
        <begin position="29"/>
        <end position="47"/>
    </location>
</feature>
<dbReference type="EMBL" id="OV725078">
    <property type="protein sequence ID" value="CAH1393306.1"/>
    <property type="molecule type" value="Genomic_DNA"/>
</dbReference>
<evidence type="ECO:0000256" key="1">
    <source>
        <dbReference type="SAM" id="MobiDB-lite"/>
    </source>
</evidence>
<accession>A0A9P0EG88</accession>
<reference evidence="2" key="1">
    <citation type="submission" date="2022-01" db="EMBL/GenBank/DDBJ databases">
        <authorList>
            <person name="King R."/>
        </authorList>
    </citation>
    <scope>NUCLEOTIDE SEQUENCE</scope>
</reference>
<feature type="region of interest" description="Disordered" evidence="1">
    <location>
        <begin position="1"/>
        <end position="78"/>
    </location>
</feature>
<protein>
    <submittedName>
        <fullName evidence="2">Uncharacterized protein</fullName>
    </submittedName>
</protein>
<sequence>MGTCPSGRQRIKFGEKSNLHRFTSSMESDQERHIQSPSEPEGKDKGKATSVNKARLKKKIYQRKEKREGYPQNEASNSHFCPGYPKAALFFWTFSAS</sequence>
<name>A0A9P0EG88_NEZVI</name>
<gene>
    <name evidence="2" type="ORF">NEZAVI_LOCUS4001</name>
</gene>
<dbReference type="Proteomes" id="UP001152798">
    <property type="component" value="Chromosome 2"/>
</dbReference>
<evidence type="ECO:0000313" key="2">
    <source>
        <dbReference type="EMBL" id="CAH1393306.1"/>
    </source>
</evidence>
<dbReference type="AlphaFoldDB" id="A0A9P0EG88"/>
<keyword evidence="3" id="KW-1185">Reference proteome</keyword>
<evidence type="ECO:0000313" key="3">
    <source>
        <dbReference type="Proteomes" id="UP001152798"/>
    </source>
</evidence>
<proteinExistence type="predicted"/>
<organism evidence="2 3">
    <name type="scientific">Nezara viridula</name>
    <name type="common">Southern green stink bug</name>
    <name type="synonym">Cimex viridulus</name>
    <dbReference type="NCBI Taxonomy" id="85310"/>
    <lineage>
        <taxon>Eukaryota</taxon>
        <taxon>Metazoa</taxon>
        <taxon>Ecdysozoa</taxon>
        <taxon>Arthropoda</taxon>
        <taxon>Hexapoda</taxon>
        <taxon>Insecta</taxon>
        <taxon>Pterygota</taxon>
        <taxon>Neoptera</taxon>
        <taxon>Paraneoptera</taxon>
        <taxon>Hemiptera</taxon>
        <taxon>Heteroptera</taxon>
        <taxon>Panheteroptera</taxon>
        <taxon>Pentatomomorpha</taxon>
        <taxon>Pentatomoidea</taxon>
        <taxon>Pentatomidae</taxon>
        <taxon>Pentatominae</taxon>
        <taxon>Nezara</taxon>
    </lineage>
</organism>